<feature type="domain" description="RIO kinase" evidence="13">
    <location>
        <begin position="51"/>
        <end position="308"/>
    </location>
</feature>
<evidence type="ECO:0000313" key="14">
    <source>
        <dbReference type="EMBL" id="GAA3629043.1"/>
    </source>
</evidence>
<evidence type="ECO:0000256" key="6">
    <source>
        <dbReference type="ARBA" id="ARBA00022741"/>
    </source>
</evidence>
<dbReference type="Proteomes" id="UP001501074">
    <property type="component" value="Unassembled WGS sequence"/>
</dbReference>
<dbReference type="Gene3D" id="1.10.510.10">
    <property type="entry name" value="Transferase(Phosphotransferase) domain 1"/>
    <property type="match status" value="1"/>
</dbReference>
<evidence type="ECO:0000256" key="12">
    <source>
        <dbReference type="SAM" id="MobiDB-lite"/>
    </source>
</evidence>
<keyword evidence="9" id="KW-0460">Magnesium</keyword>
<keyword evidence="6" id="KW-0547">Nucleotide-binding</keyword>
<keyword evidence="7 14" id="KW-0418">Kinase</keyword>
<keyword evidence="4" id="KW-0808">Transferase</keyword>
<dbReference type="EMBL" id="BAAAZO010000010">
    <property type="protein sequence ID" value="GAA3629043.1"/>
    <property type="molecule type" value="Genomic_DNA"/>
</dbReference>
<evidence type="ECO:0000259" key="13">
    <source>
        <dbReference type="SMART" id="SM00090"/>
    </source>
</evidence>
<sequence>MHENDQEFGRRRRGRRRFDDELNDSYSLDELTPRPVRPEPEPDPDTPATGDRWSTWGETSPTARGPRPHPDWLVIESAAVDTDLGLLKTGKEADVSLLRRGVPGTDRSCLLACKQYRSSEHRLFHRDAGYMEGRRMRESRSNRAMDRRTDFGRELIAEQWAGAEFEALSRLWQTSRERGRPVVPYPVQILGTELLMEFVGDHGTGHGAPRLAQVRPTPEEAQDLWRQAVSAIGLMARCGLAHGDLSAYNVLVHDGQLVLIDLPQVVDLIANPYGPKFLYRDVGNLAAWFGARGVPGIDARQVTQELLAEAGVY</sequence>
<evidence type="ECO:0000256" key="8">
    <source>
        <dbReference type="ARBA" id="ARBA00022840"/>
    </source>
</evidence>
<dbReference type="InterPro" id="IPR011009">
    <property type="entry name" value="Kinase-like_dom_sf"/>
</dbReference>
<evidence type="ECO:0000256" key="10">
    <source>
        <dbReference type="ARBA" id="ARBA00047899"/>
    </source>
</evidence>
<comment type="caution">
    <text evidence="14">The sequence shown here is derived from an EMBL/GenBank/DDBJ whole genome shotgun (WGS) entry which is preliminary data.</text>
</comment>
<comment type="similarity">
    <text evidence="1">Belongs to the protein kinase superfamily. RIO-type Ser/Thr kinase family.</text>
</comment>
<accession>A0ABP7ABY3</accession>
<dbReference type="SUPFAM" id="SSF56112">
    <property type="entry name" value="Protein kinase-like (PK-like)"/>
    <property type="match status" value="1"/>
</dbReference>
<dbReference type="Gene3D" id="3.30.200.20">
    <property type="entry name" value="Phosphorylase Kinase, domain 1"/>
    <property type="match status" value="1"/>
</dbReference>
<dbReference type="PANTHER" id="PTHR45723">
    <property type="entry name" value="SERINE/THREONINE-PROTEIN KINASE RIO1"/>
    <property type="match status" value="1"/>
</dbReference>
<dbReference type="EC" id="2.7.11.1" evidence="2"/>
<dbReference type="InterPro" id="IPR051272">
    <property type="entry name" value="RIO-type_Ser/Thr_kinase"/>
</dbReference>
<evidence type="ECO:0000256" key="9">
    <source>
        <dbReference type="ARBA" id="ARBA00022842"/>
    </source>
</evidence>
<gene>
    <name evidence="14" type="ORF">GCM10022223_53230</name>
</gene>
<evidence type="ECO:0000256" key="5">
    <source>
        <dbReference type="ARBA" id="ARBA00022723"/>
    </source>
</evidence>
<dbReference type="Pfam" id="PF01163">
    <property type="entry name" value="RIO1"/>
    <property type="match status" value="1"/>
</dbReference>
<evidence type="ECO:0000256" key="4">
    <source>
        <dbReference type="ARBA" id="ARBA00022679"/>
    </source>
</evidence>
<dbReference type="InterPro" id="IPR018934">
    <property type="entry name" value="RIO_dom"/>
</dbReference>
<proteinExistence type="inferred from homology"/>
<keyword evidence="5" id="KW-0479">Metal-binding</keyword>
<evidence type="ECO:0000256" key="7">
    <source>
        <dbReference type="ARBA" id="ARBA00022777"/>
    </source>
</evidence>
<name>A0ABP7ABY3_9ACTN</name>
<organism evidence="14 15">
    <name type="scientific">Kineosporia mesophila</name>
    <dbReference type="NCBI Taxonomy" id="566012"/>
    <lineage>
        <taxon>Bacteria</taxon>
        <taxon>Bacillati</taxon>
        <taxon>Actinomycetota</taxon>
        <taxon>Actinomycetes</taxon>
        <taxon>Kineosporiales</taxon>
        <taxon>Kineosporiaceae</taxon>
        <taxon>Kineosporia</taxon>
    </lineage>
</organism>
<dbReference type="GO" id="GO:0016301">
    <property type="term" value="F:kinase activity"/>
    <property type="evidence" value="ECO:0007669"/>
    <property type="project" value="UniProtKB-KW"/>
</dbReference>
<comment type="catalytic activity">
    <reaction evidence="10">
        <text>L-threonyl-[protein] + ATP = O-phospho-L-threonyl-[protein] + ADP + H(+)</text>
        <dbReference type="Rhea" id="RHEA:46608"/>
        <dbReference type="Rhea" id="RHEA-COMP:11060"/>
        <dbReference type="Rhea" id="RHEA-COMP:11605"/>
        <dbReference type="ChEBI" id="CHEBI:15378"/>
        <dbReference type="ChEBI" id="CHEBI:30013"/>
        <dbReference type="ChEBI" id="CHEBI:30616"/>
        <dbReference type="ChEBI" id="CHEBI:61977"/>
        <dbReference type="ChEBI" id="CHEBI:456216"/>
        <dbReference type="EC" id="2.7.11.1"/>
    </reaction>
</comment>
<feature type="region of interest" description="Disordered" evidence="12">
    <location>
        <begin position="1"/>
        <end position="70"/>
    </location>
</feature>
<protein>
    <recommendedName>
        <fullName evidence="2">non-specific serine/threonine protein kinase</fullName>
        <ecNumber evidence="2">2.7.11.1</ecNumber>
    </recommendedName>
</protein>
<evidence type="ECO:0000313" key="15">
    <source>
        <dbReference type="Proteomes" id="UP001501074"/>
    </source>
</evidence>
<keyword evidence="15" id="KW-1185">Reference proteome</keyword>
<dbReference type="SMART" id="SM00090">
    <property type="entry name" value="RIO"/>
    <property type="match status" value="1"/>
</dbReference>
<evidence type="ECO:0000256" key="1">
    <source>
        <dbReference type="ARBA" id="ARBA00009196"/>
    </source>
</evidence>
<evidence type="ECO:0000256" key="3">
    <source>
        <dbReference type="ARBA" id="ARBA00022527"/>
    </source>
</evidence>
<dbReference type="InterPro" id="IPR000687">
    <property type="entry name" value="RIO_kinase"/>
</dbReference>
<reference evidence="15" key="1">
    <citation type="journal article" date="2019" name="Int. J. Syst. Evol. Microbiol.">
        <title>The Global Catalogue of Microorganisms (GCM) 10K type strain sequencing project: providing services to taxonomists for standard genome sequencing and annotation.</title>
        <authorList>
            <consortium name="The Broad Institute Genomics Platform"/>
            <consortium name="The Broad Institute Genome Sequencing Center for Infectious Disease"/>
            <person name="Wu L."/>
            <person name="Ma J."/>
        </authorList>
    </citation>
    <scope>NUCLEOTIDE SEQUENCE [LARGE SCALE GENOMIC DNA]</scope>
    <source>
        <strain evidence="15">JCM 16902</strain>
    </source>
</reference>
<keyword evidence="3" id="KW-0723">Serine/threonine-protein kinase</keyword>
<dbReference type="RefSeq" id="WP_231484443.1">
    <property type="nucleotide sequence ID" value="NZ_BAAAZO010000010.1"/>
</dbReference>
<keyword evidence="8" id="KW-0067">ATP-binding</keyword>
<evidence type="ECO:0000256" key="2">
    <source>
        <dbReference type="ARBA" id="ARBA00012513"/>
    </source>
</evidence>
<evidence type="ECO:0000256" key="11">
    <source>
        <dbReference type="ARBA" id="ARBA00048679"/>
    </source>
</evidence>
<comment type="catalytic activity">
    <reaction evidence="11">
        <text>L-seryl-[protein] + ATP = O-phospho-L-seryl-[protein] + ADP + H(+)</text>
        <dbReference type="Rhea" id="RHEA:17989"/>
        <dbReference type="Rhea" id="RHEA-COMP:9863"/>
        <dbReference type="Rhea" id="RHEA-COMP:11604"/>
        <dbReference type="ChEBI" id="CHEBI:15378"/>
        <dbReference type="ChEBI" id="CHEBI:29999"/>
        <dbReference type="ChEBI" id="CHEBI:30616"/>
        <dbReference type="ChEBI" id="CHEBI:83421"/>
        <dbReference type="ChEBI" id="CHEBI:456216"/>
        <dbReference type="EC" id="2.7.11.1"/>
    </reaction>
</comment>